<dbReference type="InterPro" id="IPR018870">
    <property type="entry name" value="Tti2"/>
</dbReference>
<evidence type="ECO:0000313" key="3">
    <source>
        <dbReference type="Proteomes" id="UP000027135"/>
    </source>
</evidence>
<evidence type="ECO:0000256" key="1">
    <source>
        <dbReference type="ARBA" id="ARBA00034736"/>
    </source>
</evidence>
<dbReference type="GO" id="GO:0005829">
    <property type="term" value="C:cytosol"/>
    <property type="evidence" value="ECO:0007669"/>
    <property type="project" value="TreeGrafter"/>
</dbReference>
<dbReference type="STRING" id="136037.A0A067R5Z4"/>
<evidence type="ECO:0008006" key="4">
    <source>
        <dbReference type="Google" id="ProtNLM"/>
    </source>
</evidence>
<keyword evidence="3" id="KW-1185">Reference proteome</keyword>
<protein>
    <recommendedName>
        <fullName evidence="4">TELO2-interacting protein 2</fullName>
    </recommendedName>
</protein>
<accession>A0A067R5Z4</accession>
<gene>
    <name evidence="2" type="ORF">L798_11528</name>
</gene>
<dbReference type="GO" id="GO:0005634">
    <property type="term" value="C:nucleus"/>
    <property type="evidence" value="ECO:0007669"/>
    <property type="project" value="TreeGrafter"/>
</dbReference>
<name>A0A067R5Z4_ZOONE</name>
<dbReference type="Gene3D" id="1.25.10.10">
    <property type="entry name" value="Leucine-rich Repeat Variant"/>
    <property type="match status" value="1"/>
</dbReference>
<dbReference type="Pfam" id="PF10521">
    <property type="entry name" value="Tti2"/>
    <property type="match status" value="1"/>
</dbReference>
<evidence type="ECO:0000313" key="2">
    <source>
        <dbReference type="EMBL" id="KDR14773.1"/>
    </source>
</evidence>
<dbReference type="AlphaFoldDB" id="A0A067R5Z4"/>
<dbReference type="eggNOG" id="ENOG502QVMM">
    <property type="taxonomic scope" value="Eukaryota"/>
</dbReference>
<dbReference type="SUPFAM" id="SSF48371">
    <property type="entry name" value="ARM repeat"/>
    <property type="match status" value="1"/>
</dbReference>
<dbReference type="GO" id="GO:0110078">
    <property type="term" value="C:TTT Hsp90 cochaperone complex"/>
    <property type="evidence" value="ECO:0007669"/>
    <property type="project" value="InterPro"/>
</dbReference>
<dbReference type="PANTHER" id="PTHR32226:SF2">
    <property type="entry name" value="TELO2-INTERACTING PROTEIN 2"/>
    <property type="match status" value="1"/>
</dbReference>
<dbReference type="PANTHER" id="PTHR32226">
    <property type="entry name" value="TELO2-INTERACTING PROTEIN 2"/>
    <property type="match status" value="1"/>
</dbReference>
<reference evidence="2 3" key="1">
    <citation type="journal article" date="2014" name="Nat. Commun.">
        <title>Molecular traces of alternative social organization in a termite genome.</title>
        <authorList>
            <person name="Terrapon N."/>
            <person name="Li C."/>
            <person name="Robertson H.M."/>
            <person name="Ji L."/>
            <person name="Meng X."/>
            <person name="Booth W."/>
            <person name="Chen Z."/>
            <person name="Childers C.P."/>
            <person name="Glastad K.M."/>
            <person name="Gokhale K."/>
            <person name="Gowin J."/>
            <person name="Gronenberg W."/>
            <person name="Hermansen R.A."/>
            <person name="Hu H."/>
            <person name="Hunt B.G."/>
            <person name="Huylmans A.K."/>
            <person name="Khalil S.M."/>
            <person name="Mitchell R.D."/>
            <person name="Munoz-Torres M.C."/>
            <person name="Mustard J.A."/>
            <person name="Pan H."/>
            <person name="Reese J.T."/>
            <person name="Scharf M.E."/>
            <person name="Sun F."/>
            <person name="Vogel H."/>
            <person name="Xiao J."/>
            <person name="Yang W."/>
            <person name="Yang Z."/>
            <person name="Yang Z."/>
            <person name="Zhou J."/>
            <person name="Zhu J."/>
            <person name="Brent C.S."/>
            <person name="Elsik C.G."/>
            <person name="Goodisman M.A."/>
            <person name="Liberles D.A."/>
            <person name="Roe R.M."/>
            <person name="Vargo E.L."/>
            <person name="Vilcinskas A."/>
            <person name="Wang J."/>
            <person name="Bornberg-Bauer E."/>
            <person name="Korb J."/>
            <person name="Zhang G."/>
            <person name="Liebig J."/>
        </authorList>
    </citation>
    <scope>NUCLEOTIDE SEQUENCE [LARGE SCALE GENOMIC DNA]</scope>
    <source>
        <tissue evidence="2">Whole organism</tissue>
    </source>
</reference>
<proteinExistence type="inferred from homology"/>
<dbReference type="EMBL" id="KK852865">
    <property type="protein sequence ID" value="KDR14773.1"/>
    <property type="molecule type" value="Genomic_DNA"/>
</dbReference>
<dbReference type="InterPro" id="IPR016024">
    <property type="entry name" value="ARM-type_fold"/>
</dbReference>
<dbReference type="InterPro" id="IPR011989">
    <property type="entry name" value="ARM-like"/>
</dbReference>
<dbReference type="OMA" id="GCAKWCE"/>
<organism evidence="2 3">
    <name type="scientific">Zootermopsis nevadensis</name>
    <name type="common">Dampwood termite</name>
    <dbReference type="NCBI Taxonomy" id="136037"/>
    <lineage>
        <taxon>Eukaryota</taxon>
        <taxon>Metazoa</taxon>
        <taxon>Ecdysozoa</taxon>
        <taxon>Arthropoda</taxon>
        <taxon>Hexapoda</taxon>
        <taxon>Insecta</taxon>
        <taxon>Pterygota</taxon>
        <taxon>Neoptera</taxon>
        <taxon>Polyneoptera</taxon>
        <taxon>Dictyoptera</taxon>
        <taxon>Blattodea</taxon>
        <taxon>Blattoidea</taxon>
        <taxon>Termitoidae</taxon>
        <taxon>Termopsidae</taxon>
        <taxon>Zootermopsis</taxon>
    </lineage>
</organism>
<dbReference type="InParanoid" id="A0A067R5Z4"/>
<dbReference type="Proteomes" id="UP000027135">
    <property type="component" value="Unassembled WGS sequence"/>
</dbReference>
<comment type="similarity">
    <text evidence="1">Belongs to the TTI2 family.</text>
</comment>
<dbReference type="OrthoDB" id="6417021at2759"/>
<sequence>MRDDVLLDTLEFFRESSSSEIPDQVWENVENVILKTFVPQMKVGSERPCEESDYKEYVLEIGSKFKILTFIFHQIANNVGCEKFDANKRVSKNLAVYLLLLCGEHSDDDKWTTEETIKYSGELISHLCKLCQCKSISELLTGVESRHEFVGLFSTALLFLRPKLLKDTWKSFPAAVSCYQWLMFHVKSPHLSPHLSSVLPTALIIVDDFVPDNRIRGIRCLNHITDNITRTELGWNGCGDVIYKALEPLLYQREAATVQPLVSCLICVLSKVEGGYIKDEPNYQWSRYDDVLERFLQTMELEDRLTSRLVYISSLPPLLEAAGLRVCRWSERLLRVCGRYLEVAGYSERKEAEHVLLAIRVFVRHCWPLVPAHCQTLLQMLLRLLCDITYKEETTGGRKDEEEQHIVNLTEECLTLVAKICPEETKVLCADITSRARFNQTFAAVLDRVFG</sequence>